<sequence>MCRLLSLFLFVWMGMVSPAFAGGFEKRGGEATLDLTFQDEEDIGTFISVNGSVLFILAGGYFEIGPVYSYARIEGDDGSFFDGYGFGPRAEINFLPDLSATPFITGSFLFLGGDLGDVFDDEVSVGAGIKIFIGDSAALRITGSRITRSGEPGLEDQEATLITAGFSVFLGN</sequence>
<keyword evidence="1" id="KW-0812">Transmembrane</keyword>
<evidence type="ECO:0000313" key="4">
    <source>
        <dbReference type="Proteomes" id="UP000534783"/>
    </source>
</evidence>
<dbReference type="Proteomes" id="UP000534783">
    <property type="component" value="Unassembled WGS sequence"/>
</dbReference>
<evidence type="ECO:0000313" key="3">
    <source>
        <dbReference type="EMBL" id="NKE70097.1"/>
    </source>
</evidence>
<organism evidence="3 4">
    <name type="scientific">Candidatus Manganitrophus noduliformans</name>
    <dbReference type="NCBI Taxonomy" id="2606439"/>
    <lineage>
        <taxon>Bacteria</taxon>
        <taxon>Pseudomonadati</taxon>
        <taxon>Nitrospirota</taxon>
        <taxon>Nitrospiria</taxon>
        <taxon>Candidatus Troglogloeales</taxon>
        <taxon>Candidatus Manganitrophaceae</taxon>
        <taxon>Candidatus Manganitrophus</taxon>
    </lineage>
</organism>
<name>A0A7X6DN07_9BACT</name>
<keyword evidence="2" id="KW-0732">Signal</keyword>
<dbReference type="EMBL" id="VTOW01000001">
    <property type="protein sequence ID" value="NKE70097.1"/>
    <property type="molecule type" value="Genomic_DNA"/>
</dbReference>
<reference evidence="3 4" key="1">
    <citation type="journal article" date="2020" name="Nature">
        <title>Bacterial chemolithoautotrophy via manganese oxidation.</title>
        <authorList>
            <person name="Yu H."/>
            <person name="Leadbetter J.R."/>
        </authorList>
    </citation>
    <scope>NUCLEOTIDE SEQUENCE [LARGE SCALE GENOMIC DNA]</scope>
    <source>
        <strain evidence="3 4">Mn-1</strain>
    </source>
</reference>
<proteinExistence type="predicted"/>
<keyword evidence="4" id="KW-1185">Reference proteome</keyword>
<feature type="chain" id="PRO_5030727700" description="Outer membrane protein beta-barrel domain-containing protein" evidence="2">
    <location>
        <begin position="22"/>
        <end position="172"/>
    </location>
</feature>
<evidence type="ECO:0000256" key="2">
    <source>
        <dbReference type="SAM" id="SignalP"/>
    </source>
</evidence>
<dbReference type="AlphaFoldDB" id="A0A7X6DN07"/>
<feature type="transmembrane region" description="Helical" evidence="1">
    <location>
        <begin position="45"/>
        <end position="64"/>
    </location>
</feature>
<keyword evidence="1" id="KW-0472">Membrane</keyword>
<keyword evidence="1" id="KW-1133">Transmembrane helix</keyword>
<protein>
    <recommendedName>
        <fullName evidence="5">Outer membrane protein beta-barrel domain-containing protein</fullName>
    </recommendedName>
</protein>
<comment type="caution">
    <text evidence="3">The sequence shown here is derived from an EMBL/GenBank/DDBJ whole genome shotgun (WGS) entry which is preliminary data.</text>
</comment>
<dbReference type="RefSeq" id="WP_168058362.1">
    <property type="nucleotide sequence ID" value="NZ_VTOW01000001.1"/>
</dbReference>
<gene>
    <name evidence="3" type="ORF">MNODULE_04980</name>
</gene>
<feature type="signal peptide" evidence="2">
    <location>
        <begin position="1"/>
        <end position="21"/>
    </location>
</feature>
<evidence type="ECO:0008006" key="5">
    <source>
        <dbReference type="Google" id="ProtNLM"/>
    </source>
</evidence>
<accession>A0A7X6DN07</accession>
<evidence type="ECO:0000256" key="1">
    <source>
        <dbReference type="SAM" id="Phobius"/>
    </source>
</evidence>